<dbReference type="VEuPathDB" id="VectorBase:AMEC005902"/>
<dbReference type="InterPro" id="IPR013783">
    <property type="entry name" value="Ig-like_fold"/>
</dbReference>
<dbReference type="Pfam" id="PF00207">
    <property type="entry name" value="A2M"/>
    <property type="match status" value="1"/>
</dbReference>
<dbReference type="GO" id="GO:0004866">
    <property type="term" value="F:endopeptidase inhibitor activity"/>
    <property type="evidence" value="ECO:0007669"/>
    <property type="project" value="InterPro"/>
</dbReference>
<reference evidence="4" key="2">
    <citation type="submission" date="2020-05" db="UniProtKB">
        <authorList>
            <consortium name="EnsemblMetazoa"/>
        </authorList>
    </citation>
    <scope>IDENTIFICATION</scope>
    <source>
        <strain evidence="4">CM1001059</strain>
    </source>
</reference>
<dbReference type="AlphaFoldDB" id="A0A182TP91"/>
<evidence type="ECO:0000256" key="1">
    <source>
        <dbReference type="ARBA" id="ARBA00022729"/>
    </source>
</evidence>
<dbReference type="Gene3D" id="2.20.130.20">
    <property type="match status" value="1"/>
</dbReference>
<evidence type="ECO:0000256" key="2">
    <source>
        <dbReference type="ARBA" id="ARBA00022966"/>
    </source>
</evidence>
<proteinExistence type="predicted"/>
<dbReference type="PANTHER" id="PTHR11412">
    <property type="entry name" value="MACROGLOBULIN / COMPLEMENT"/>
    <property type="match status" value="1"/>
</dbReference>
<protein>
    <recommendedName>
        <fullName evidence="3">Alpha-2-macroglobulin domain-containing protein</fullName>
    </recommendedName>
</protein>
<dbReference type="STRING" id="34690.A0A182TP91"/>
<organism evidence="4 5">
    <name type="scientific">Anopheles melas</name>
    <dbReference type="NCBI Taxonomy" id="34690"/>
    <lineage>
        <taxon>Eukaryota</taxon>
        <taxon>Metazoa</taxon>
        <taxon>Ecdysozoa</taxon>
        <taxon>Arthropoda</taxon>
        <taxon>Hexapoda</taxon>
        <taxon>Insecta</taxon>
        <taxon>Pterygota</taxon>
        <taxon>Neoptera</taxon>
        <taxon>Endopterygota</taxon>
        <taxon>Diptera</taxon>
        <taxon>Nematocera</taxon>
        <taxon>Culicoidea</taxon>
        <taxon>Culicidae</taxon>
        <taxon>Anophelinae</taxon>
        <taxon>Anopheles</taxon>
    </lineage>
</organism>
<accession>A0A182TP91</accession>
<dbReference type="Proteomes" id="UP000075902">
    <property type="component" value="Unassembled WGS sequence"/>
</dbReference>
<dbReference type="SMART" id="SM01360">
    <property type="entry name" value="A2M"/>
    <property type="match status" value="1"/>
</dbReference>
<reference evidence="5" key="1">
    <citation type="submission" date="2014-01" db="EMBL/GenBank/DDBJ databases">
        <title>The Genome Sequence of Anopheles melas CM1001059_A (V2).</title>
        <authorList>
            <consortium name="The Broad Institute Genomics Platform"/>
            <person name="Neafsey D.E."/>
            <person name="Besansky N."/>
            <person name="Howell P."/>
            <person name="Walton C."/>
            <person name="Young S.K."/>
            <person name="Zeng Q."/>
            <person name="Gargeya S."/>
            <person name="Fitzgerald M."/>
            <person name="Haas B."/>
            <person name="Abouelleil A."/>
            <person name="Allen A.W."/>
            <person name="Alvarado L."/>
            <person name="Arachchi H.M."/>
            <person name="Berlin A.M."/>
            <person name="Chapman S.B."/>
            <person name="Gainer-Dewar J."/>
            <person name="Goldberg J."/>
            <person name="Griggs A."/>
            <person name="Gujja S."/>
            <person name="Hansen M."/>
            <person name="Howarth C."/>
            <person name="Imamovic A."/>
            <person name="Ireland A."/>
            <person name="Larimer J."/>
            <person name="McCowan C."/>
            <person name="Murphy C."/>
            <person name="Pearson M."/>
            <person name="Poon T.W."/>
            <person name="Priest M."/>
            <person name="Roberts A."/>
            <person name="Saif S."/>
            <person name="Shea T."/>
            <person name="Sisk P."/>
            <person name="Sykes S."/>
            <person name="Wortman J."/>
            <person name="Nusbaum C."/>
            <person name="Birren B."/>
        </authorList>
    </citation>
    <scope>NUCLEOTIDE SEQUENCE [LARGE SCALE GENOMIC DNA]</scope>
    <source>
        <strain evidence="5">CM1001059</strain>
    </source>
</reference>
<feature type="domain" description="Alpha-2-macroglobulin" evidence="3">
    <location>
        <begin position="107"/>
        <end position="197"/>
    </location>
</feature>
<dbReference type="InterPro" id="IPR050473">
    <property type="entry name" value="A2M/Complement_sys"/>
</dbReference>
<dbReference type="Gene3D" id="2.60.40.10">
    <property type="entry name" value="Immunoglobulins"/>
    <property type="match status" value="1"/>
</dbReference>
<dbReference type="PANTHER" id="PTHR11412:SF136">
    <property type="entry name" value="CD109 ANTIGEN"/>
    <property type="match status" value="1"/>
</dbReference>
<dbReference type="EnsemblMetazoa" id="AMEC005902-RA">
    <property type="protein sequence ID" value="AMEC005902-PA"/>
    <property type="gene ID" value="AMEC005902"/>
</dbReference>
<dbReference type="InterPro" id="IPR001599">
    <property type="entry name" value="Macroglobln_a2"/>
</dbReference>
<keyword evidence="5" id="KW-1185">Reference proteome</keyword>
<evidence type="ECO:0000313" key="4">
    <source>
        <dbReference type="EnsemblMetazoa" id="AMEC005902-PA"/>
    </source>
</evidence>
<keyword evidence="1" id="KW-0732">Signal</keyword>
<evidence type="ECO:0000259" key="3">
    <source>
        <dbReference type="SMART" id="SM01360"/>
    </source>
</evidence>
<evidence type="ECO:0000313" key="5">
    <source>
        <dbReference type="Proteomes" id="UP000075902"/>
    </source>
</evidence>
<sequence>MYEDQQDVRVKVTFIEHYTSITGKVEVFGIGFGTTVTSDNDGLVKLELQPSEGIESIDVRFYLSIDEYKFKPGRQIELSMYGRPGAYVGLAAYGKALLLFNKNHDLSWEDFLKVFDGFHTIAENDYDQMHTVWYPMGFSIDPVYGLGIIKKPIELTTVQPFFILECLPYSIKLNEAIEIQFILISNLQEEYTVDVTLYNENNDMEFIGRSISSRYQRE</sequence>
<name>A0A182TP91_9DIPT</name>
<keyword evidence="2" id="KW-0882">Thioester bond</keyword>